<dbReference type="AlphaFoldDB" id="A0A9P1ISJ5"/>
<dbReference type="PANTHER" id="PTHR48043">
    <property type="entry name" value="EG:EG0003.4 PROTEIN-RELATED"/>
    <property type="match status" value="1"/>
</dbReference>
<organism evidence="8 9">
    <name type="scientific">Caenorhabditis angaria</name>
    <dbReference type="NCBI Taxonomy" id="860376"/>
    <lineage>
        <taxon>Eukaryota</taxon>
        <taxon>Metazoa</taxon>
        <taxon>Ecdysozoa</taxon>
        <taxon>Nematoda</taxon>
        <taxon>Chromadorea</taxon>
        <taxon>Rhabditida</taxon>
        <taxon>Rhabditina</taxon>
        <taxon>Rhabditomorpha</taxon>
        <taxon>Rhabditoidea</taxon>
        <taxon>Rhabditidae</taxon>
        <taxon>Peloderinae</taxon>
        <taxon>Caenorhabditis</taxon>
    </lineage>
</organism>
<evidence type="ECO:0000313" key="8">
    <source>
        <dbReference type="EMBL" id="CAI5448588.1"/>
    </source>
</evidence>
<keyword evidence="4" id="KW-0808">Transferase</keyword>
<keyword evidence="3" id="KW-0328">Glycosyltransferase</keyword>
<feature type="chain" id="PRO_5040505125" description="glucuronosyltransferase" evidence="7">
    <location>
        <begin position="17"/>
        <end position="415"/>
    </location>
</feature>
<name>A0A9P1ISJ5_9PELO</name>
<evidence type="ECO:0000256" key="2">
    <source>
        <dbReference type="ARBA" id="ARBA00012544"/>
    </source>
</evidence>
<dbReference type="InterPro" id="IPR002213">
    <property type="entry name" value="UDP_glucos_trans"/>
</dbReference>
<comment type="catalytic activity">
    <reaction evidence="6">
        <text>glucuronate acceptor + UDP-alpha-D-glucuronate = acceptor beta-D-glucuronoside + UDP + H(+)</text>
        <dbReference type="Rhea" id="RHEA:21032"/>
        <dbReference type="ChEBI" id="CHEBI:15378"/>
        <dbReference type="ChEBI" id="CHEBI:58052"/>
        <dbReference type="ChEBI" id="CHEBI:58223"/>
        <dbReference type="ChEBI" id="CHEBI:132367"/>
        <dbReference type="ChEBI" id="CHEBI:132368"/>
        <dbReference type="EC" id="2.4.1.17"/>
    </reaction>
</comment>
<dbReference type="Gene3D" id="3.40.50.2000">
    <property type="entry name" value="Glycogen Phosphorylase B"/>
    <property type="match status" value="1"/>
</dbReference>
<dbReference type="PANTHER" id="PTHR48043:SF8">
    <property type="entry name" value="GLUCURONOSYLTRANSFERASE"/>
    <property type="match status" value="1"/>
</dbReference>
<proteinExistence type="inferred from homology"/>
<evidence type="ECO:0000313" key="9">
    <source>
        <dbReference type="Proteomes" id="UP001152747"/>
    </source>
</evidence>
<dbReference type="EC" id="2.4.1.17" evidence="2"/>
<evidence type="ECO:0000256" key="4">
    <source>
        <dbReference type="ARBA" id="ARBA00022679"/>
    </source>
</evidence>
<evidence type="ECO:0000256" key="3">
    <source>
        <dbReference type="ARBA" id="ARBA00022676"/>
    </source>
</evidence>
<reference evidence="8" key="1">
    <citation type="submission" date="2022-11" db="EMBL/GenBank/DDBJ databases">
        <authorList>
            <person name="Kikuchi T."/>
        </authorList>
    </citation>
    <scope>NUCLEOTIDE SEQUENCE</scope>
    <source>
        <strain evidence="8">PS1010</strain>
    </source>
</reference>
<protein>
    <recommendedName>
        <fullName evidence="2">glucuronosyltransferase</fullName>
        <ecNumber evidence="2">2.4.1.17</ecNumber>
    </recommendedName>
</protein>
<evidence type="ECO:0000256" key="7">
    <source>
        <dbReference type="SAM" id="SignalP"/>
    </source>
</evidence>
<keyword evidence="5 7" id="KW-0732">Signal</keyword>
<comment type="similarity">
    <text evidence="1">Belongs to the UDP-glycosyltransferase family.</text>
</comment>
<evidence type="ECO:0000256" key="5">
    <source>
        <dbReference type="ARBA" id="ARBA00022729"/>
    </source>
</evidence>
<comment type="caution">
    <text evidence="8">The sequence shown here is derived from an EMBL/GenBank/DDBJ whole genome shotgun (WGS) entry which is preliminary data.</text>
</comment>
<dbReference type="InterPro" id="IPR050271">
    <property type="entry name" value="UDP-glycosyltransferase"/>
</dbReference>
<sequence length="415" mass="47776">MRALLLFFSIFQFATSLNILVYVLCLGQSHLDFMDSIVDTLVDRGHTVDVLMGKANSLVKSNGTKKVRRRFIYGYHTDCPWSKIPHLLNPFEKTPRNYDGHKVFENISSAVCEIGLSDPELYKWMSQEKYDLGVLSDYEFCGLAIFEQYGIKTKASVSALPLMDHQSILLGLPNSASVTHALFDVEDLSTIFGRFFNLLRWTNNYYNMHAYFSRKQAEIIHKYLDSSMNLDELARNYDIVFVNANELVERPRPISHKVKYIGGINMKPPKPVNPELDKIMSISTSGVVIFSFGTQVKSSTFSPEIRKSFANAFRKFPDYTFIWKYEKQPGDEKIFGNTTNLHFLNWLPQTDILTDSVPFWIEIEFLEWIQSVSVDMCSSLIVRTGQLSKLLIFGNSNKKWESPSLEFNKQYKESI</sequence>
<dbReference type="EMBL" id="CANHGI010000004">
    <property type="protein sequence ID" value="CAI5448588.1"/>
    <property type="molecule type" value="Genomic_DNA"/>
</dbReference>
<keyword evidence="9" id="KW-1185">Reference proteome</keyword>
<dbReference type="Proteomes" id="UP001152747">
    <property type="component" value="Unassembled WGS sequence"/>
</dbReference>
<feature type="signal peptide" evidence="7">
    <location>
        <begin position="1"/>
        <end position="16"/>
    </location>
</feature>
<dbReference type="Pfam" id="PF00201">
    <property type="entry name" value="UDPGT"/>
    <property type="match status" value="1"/>
</dbReference>
<dbReference type="GO" id="GO:0015020">
    <property type="term" value="F:glucuronosyltransferase activity"/>
    <property type="evidence" value="ECO:0007669"/>
    <property type="project" value="UniProtKB-EC"/>
</dbReference>
<evidence type="ECO:0000256" key="1">
    <source>
        <dbReference type="ARBA" id="ARBA00009995"/>
    </source>
</evidence>
<accession>A0A9P1ISJ5</accession>
<dbReference type="SUPFAM" id="SSF53756">
    <property type="entry name" value="UDP-Glycosyltransferase/glycogen phosphorylase"/>
    <property type="match status" value="1"/>
</dbReference>
<evidence type="ECO:0000256" key="6">
    <source>
        <dbReference type="ARBA" id="ARBA00047475"/>
    </source>
</evidence>
<dbReference type="OrthoDB" id="5835829at2759"/>
<gene>
    <name evidence="8" type="ORF">CAMP_LOCUS11225</name>
</gene>